<dbReference type="SUPFAM" id="SSF53649">
    <property type="entry name" value="Alkaline phosphatase-like"/>
    <property type="match status" value="1"/>
</dbReference>
<reference evidence="1" key="1">
    <citation type="submission" date="2021-09" db="EMBL/GenBank/DDBJ databases">
        <authorList>
            <consortium name="AG Swart"/>
            <person name="Singh M."/>
            <person name="Singh A."/>
            <person name="Seah K."/>
            <person name="Emmerich C."/>
        </authorList>
    </citation>
    <scope>NUCLEOTIDE SEQUENCE</scope>
    <source>
        <strain evidence="1">ATCC30299</strain>
    </source>
</reference>
<protein>
    <submittedName>
        <fullName evidence="1">Uncharacterized protein</fullName>
    </submittedName>
</protein>
<accession>A0AAU9JF21</accession>
<dbReference type="Gene3D" id="3.40.720.10">
    <property type="entry name" value="Alkaline Phosphatase, subunit A"/>
    <property type="match status" value="1"/>
</dbReference>
<dbReference type="Pfam" id="PF02995">
    <property type="entry name" value="DUF229"/>
    <property type="match status" value="2"/>
</dbReference>
<dbReference type="AlphaFoldDB" id="A0AAU9JF21"/>
<dbReference type="InterPro" id="IPR004245">
    <property type="entry name" value="DUF229"/>
</dbReference>
<proteinExistence type="predicted"/>
<dbReference type="Proteomes" id="UP001162131">
    <property type="component" value="Unassembled WGS sequence"/>
</dbReference>
<evidence type="ECO:0000313" key="1">
    <source>
        <dbReference type="EMBL" id="CAG9322159.1"/>
    </source>
</evidence>
<dbReference type="GO" id="GO:0005615">
    <property type="term" value="C:extracellular space"/>
    <property type="evidence" value="ECO:0007669"/>
    <property type="project" value="TreeGrafter"/>
</dbReference>
<organism evidence="1 2">
    <name type="scientific">Blepharisma stoltei</name>
    <dbReference type="NCBI Taxonomy" id="1481888"/>
    <lineage>
        <taxon>Eukaryota</taxon>
        <taxon>Sar</taxon>
        <taxon>Alveolata</taxon>
        <taxon>Ciliophora</taxon>
        <taxon>Postciliodesmatophora</taxon>
        <taxon>Heterotrichea</taxon>
        <taxon>Heterotrichida</taxon>
        <taxon>Blepharismidae</taxon>
        <taxon>Blepharisma</taxon>
    </lineage>
</organism>
<name>A0AAU9JF21_9CILI</name>
<dbReference type="InterPro" id="IPR017850">
    <property type="entry name" value="Alkaline_phosphatase_core_sf"/>
</dbReference>
<dbReference type="PANTHER" id="PTHR10974:SF1">
    <property type="entry name" value="FI08016P-RELATED"/>
    <property type="match status" value="1"/>
</dbReference>
<dbReference type="EMBL" id="CAJZBQ010000030">
    <property type="protein sequence ID" value="CAG9322159.1"/>
    <property type="molecule type" value="Genomic_DNA"/>
</dbReference>
<dbReference type="PANTHER" id="PTHR10974">
    <property type="entry name" value="FI08016P-RELATED"/>
    <property type="match status" value="1"/>
</dbReference>
<comment type="caution">
    <text evidence="1">The sequence shown here is derived from an EMBL/GenBank/DDBJ whole genome shotgun (WGS) entry which is preliminary data.</text>
</comment>
<sequence>MGNWYYGLGDRYLISKHEKCTLTPPGYPWPGVLPDRTLNLFSNLYSAGSNKCPEQEEFSSFQSGILSIWCPSNATIIEQPDFLSMRNDTFVLTDTGMENWSKIASGLQKKYSVNGTSSYKINSEWFQVFCENKENYYVQNVVKDEVVKRIEGKMQERSVKPMNLVVFMIDTVSRARVYRKMQNLANYLENLNKTGNSQVFQFFRIISNGISTAFNTRAMYSGSQLRQNRSGRPFWDIFQKQGNAALFLNGFCEDWQKTFLKKEFSDINYAVFFPWCHFDCHPLQGTFGNFAGPFSILRRCINGDYLHNYIIEYLNQFWKNHEQFGKVVLIPFQEGHEGTGEVISVLDPDLTNFLKKLEKSGDLNQTVVVITSDHGLHMGPYYTGSKMGAFEEKLPTLFMIYPQWFINKYPEFRQNLAENEQRLVSHYDTYWTFRHLATLPEFGGEISENFEENSNLYEDTWDCQKNLYYMEASYQFIGKKWRKDFYSFPLNITYTKINDCFTSLQYTPKVYENLTSIPYSEISKENDKYNRDKALETVLLDKDVRYWFEDAYQDVIKKLMLKSKEAVGQEDYVLESKTLEEESWDTLKAPGRGRYLFGRSLLKYTDDRSCDMAGIPNCVCDGDDSITKIIAKSG</sequence>
<gene>
    <name evidence="1" type="ORF">BSTOLATCC_MIC30538</name>
</gene>
<keyword evidence="2" id="KW-1185">Reference proteome</keyword>
<evidence type="ECO:0000313" key="2">
    <source>
        <dbReference type="Proteomes" id="UP001162131"/>
    </source>
</evidence>